<reference evidence="2" key="1">
    <citation type="journal article" date="2020" name="Stud. Mycol.">
        <title>101 Dothideomycetes genomes: a test case for predicting lifestyles and emergence of pathogens.</title>
        <authorList>
            <person name="Haridas S."/>
            <person name="Albert R."/>
            <person name="Binder M."/>
            <person name="Bloem J."/>
            <person name="Labutti K."/>
            <person name="Salamov A."/>
            <person name="Andreopoulos B."/>
            <person name="Baker S."/>
            <person name="Barry K."/>
            <person name="Bills G."/>
            <person name="Bluhm B."/>
            <person name="Cannon C."/>
            <person name="Castanera R."/>
            <person name="Culley D."/>
            <person name="Daum C."/>
            <person name="Ezra D."/>
            <person name="Gonzalez J."/>
            <person name="Henrissat B."/>
            <person name="Kuo A."/>
            <person name="Liang C."/>
            <person name="Lipzen A."/>
            <person name="Lutzoni F."/>
            <person name="Magnuson J."/>
            <person name="Mondo S."/>
            <person name="Nolan M."/>
            <person name="Ohm R."/>
            <person name="Pangilinan J."/>
            <person name="Park H.-J."/>
            <person name="Ramirez L."/>
            <person name="Alfaro M."/>
            <person name="Sun H."/>
            <person name="Tritt A."/>
            <person name="Yoshinaga Y."/>
            <person name="Zwiers L.-H."/>
            <person name="Turgeon B."/>
            <person name="Goodwin S."/>
            <person name="Spatafora J."/>
            <person name="Crous P."/>
            <person name="Grigoriev I."/>
        </authorList>
    </citation>
    <scope>NUCLEOTIDE SEQUENCE</scope>
    <source>
        <strain evidence="2">CBS 122367</strain>
    </source>
</reference>
<gene>
    <name evidence="2" type="ORF">K458DRAFT_171560</name>
</gene>
<evidence type="ECO:0000256" key="1">
    <source>
        <dbReference type="SAM" id="MobiDB-lite"/>
    </source>
</evidence>
<keyword evidence="3" id="KW-1185">Reference proteome</keyword>
<dbReference type="AlphaFoldDB" id="A0A6G1JCC5"/>
<feature type="compositionally biased region" description="Basic and acidic residues" evidence="1">
    <location>
        <begin position="1"/>
        <end position="19"/>
    </location>
</feature>
<sequence>MNRHDSGFDGTFRLKDFEHNAAPFISRSNTAPSRHRKSKRNSPDVSNTQSSAADTQRPTSEKPNSTTPHKQSSTRRKSITSSSSNSTNNTRRRGHGSPPSSRRTSCTMVDPSRPARHYRIKSSQTCPTTNRDVDDVLALHFRSCSLFSNPSYQSANPGLAISGYGPSADAEFGSRPISAPHASDDSIVISPISMESEDAVAPVVVPDTTMHWMSPSTRKQQYEKIDRANSGLRGFFRKIVPKCVSGEPSDTFYENDKSDAGSIRRYRMDVSDEDEVDEKSTAALRMQRRKLERSCTQKTATKKKLWGCL</sequence>
<evidence type="ECO:0000313" key="2">
    <source>
        <dbReference type="EMBL" id="KAF2687871.1"/>
    </source>
</evidence>
<protein>
    <submittedName>
        <fullName evidence="2">Uncharacterized protein</fullName>
    </submittedName>
</protein>
<feature type="region of interest" description="Disordered" evidence="1">
    <location>
        <begin position="1"/>
        <end position="129"/>
    </location>
</feature>
<dbReference type="OrthoDB" id="5366332at2759"/>
<organism evidence="2 3">
    <name type="scientific">Lentithecium fluviatile CBS 122367</name>
    <dbReference type="NCBI Taxonomy" id="1168545"/>
    <lineage>
        <taxon>Eukaryota</taxon>
        <taxon>Fungi</taxon>
        <taxon>Dikarya</taxon>
        <taxon>Ascomycota</taxon>
        <taxon>Pezizomycotina</taxon>
        <taxon>Dothideomycetes</taxon>
        <taxon>Pleosporomycetidae</taxon>
        <taxon>Pleosporales</taxon>
        <taxon>Massarineae</taxon>
        <taxon>Lentitheciaceae</taxon>
        <taxon>Lentithecium</taxon>
    </lineage>
</organism>
<feature type="compositionally biased region" description="Polar residues" evidence="1">
    <location>
        <begin position="43"/>
        <end position="71"/>
    </location>
</feature>
<name>A0A6G1JCC5_9PLEO</name>
<dbReference type="EMBL" id="MU005574">
    <property type="protein sequence ID" value="KAF2687871.1"/>
    <property type="molecule type" value="Genomic_DNA"/>
</dbReference>
<feature type="compositionally biased region" description="Low complexity" evidence="1">
    <location>
        <begin position="96"/>
        <end position="105"/>
    </location>
</feature>
<accession>A0A6G1JCC5</accession>
<evidence type="ECO:0000313" key="3">
    <source>
        <dbReference type="Proteomes" id="UP000799291"/>
    </source>
</evidence>
<dbReference type="Proteomes" id="UP000799291">
    <property type="component" value="Unassembled WGS sequence"/>
</dbReference>
<feature type="compositionally biased region" description="Low complexity" evidence="1">
    <location>
        <begin position="79"/>
        <end position="89"/>
    </location>
</feature>
<proteinExistence type="predicted"/>